<keyword evidence="1" id="KW-0677">Repeat</keyword>
<dbReference type="InterPro" id="IPR022385">
    <property type="entry name" value="Rhs_assc_core"/>
</dbReference>
<name>A0A239N5A2_9ACTN</name>
<dbReference type="OrthoDB" id="4981820at2"/>
<dbReference type="Gene3D" id="2.180.10.10">
    <property type="entry name" value="RHS repeat-associated core"/>
    <property type="match status" value="3"/>
</dbReference>
<gene>
    <name evidence="5" type="ORF">SAMN05421812_107196</name>
</gene>
<accession>A0A239N5A2</accession>
<dbReference type="RefSeq" id="WP_089250763.1">
    <property type="nucleotide sequence ID" value="NZ_FZPH01000007.1"/>
</dbReference>
<dbReference type="NCBIfam" id="TIGR01643">
    <property type="entry name" value="YD_repeat_2x"/>
    <property type="match status" value="4"/>
</dbReference>
<evidence type="ECO:0000256" key="2">
    <source>
        <dbReference type="SAM" id="Phobius"/>
    </source>
</evidence>
<feature type="domain" description="Teneurin-like YD-shell" evidence="4">
    <location>
        <begin position="444"/>
        <end position="574"/>
    </location>
</feature>
<evidence type="ECO:0000313" key="6">
    <source>
        <dbReference type="Proteomes" id="UP000198362"/>
    </source>
</evidence>
<dbReference type="PANTHER" id="PTHR32305:SF15">
    <property type="entry name" value="PROTEIN RHSA-RELATED"/>
    <property type="match status" value="1"/>
</dbReference>
<sequence>MLTGPLSVPVGTGPIRNGSFTTFALTDRVSLEVNTGSGNLLIRSADLMLPGIAENLVVGAAYNSLFTGSDLAVGSLGHGWRTRTGVDVKLVKHTGWKLTEHESGRELYFTSAGLLDRTLDRNDNVTDYSYDGSARLTSVKSDRGATAARTATVHYGSHGFISKIEQSSEGDYRRVEYAYDGNGNLTEICSLNQNDVRFEYDSQHRITKITSAISTTDVGAVTRIGYDSGHRVVSVSRVIDETVDPNASAVTRWAYPSATQTLIADANTNYSQPVTSVPRSTFTINADKRVTNAVDPEGKRRSKSYTPYFDVATATNGTGGLTTNAYGANGGQSLTTSTGPTGFDTSYTYANAATPSNPTANYQPSSFSDSQGNTSTYTYNGAGNRLSATDALAAEAKVEYNSDGTVKSSTDPGNGTNKTLYAYNGDKQLTTITPPTGTTLGVRTFTYDQFGRLHEAYDGAGRMSHYDYDYEDRATKITYSDGTPAVEYRYTPGGNIVRRIDATGTASFSFDRLNRMVVRQGSQTYTYDPVGNLKTLTDQRGTSTYSYNTRNLLTSLVAANGTYTLGYDDEGRRTSTTLKVAGATVAQTSNTFDLSGRLIRTTSKRWQGGTESIVYDSSSCYAKRVGSNPCSTAKPDDTGLRQWQTDHHRAGAVSVYTYDNGNRLTKATNVEGQTYDYEYDANGNRKTAKVNGTTTQSLTFNAANQITSSGYAYDAVGNQTAGSTVRTPVYNAAGQLTSAKDTAANTVSFKYAGPNQNELGYRSTQTFQGRYFYGLNDANGLPMLQYYTVPSSYAKHYVERDQQGTALGFRAETNGTVHHYFYVFDALGSVVALVKHDGTVAGTYRYDPYGKATATGTSDEVRENAIGFAGGLRSDDQVKFGRRWYDPNTGRFTQQDNLSFVGNPAEGNCYAYAACNPATYVDPTGQCSTSSILGAVSAIVSGGSAAIGTWMLAGVVTVPFTAGAVLIVGGALGALLGVGSLIYCALGD</sequence>
<organism evidence="5 6">
    <name type="scientific">Asanoa hainanensis</name>
    <dbReference type="NCBI Taxonomy" id="560556"/>
    <lineage>
        <taxon>Bacteria</taxon>
        <taxon>Bacillati</taxon>
        <taxon>Actinomycetota</taxon>
        <taxon>Actinomycetes</taxon>
        <taxon>Micromonosporales</taxon>
        <taxon>Micromonosporaceae</taxon>
        <taxon>Asanoa</taxon>
    </lineage>
</organism>
<proteinExistence type="predicted"/>
<feature type="domain" description="Teneurin-like YD-shell" evidence="4">
    <location>
        <begin position="127"/>
        <end position="235"/>
    </location>
</feature>
<keyword evidence="2" id="KW-0472">Membrane</keyword>
<dbReference type="InterPro" id="IPR006530">
    <property type="entry name" value="YD"/>
</dbReference>
<feature type="domain" description="DUF6531" evidence="3">
    <location>
        <begin position="33"/>
        <end position="109"/>
    </location>
</feature>
<dbReference type="Pfam" id="PF20148">
    <property type="entry name" value="DUF6531"/>
    <property type="match status" value="1"/>
</dbReference>
<dbReference type="NCBIfam" id="TIGR03696">
    <property type="entry name" value="Rhs_assc_core"/>
    <property type="match status" value="1"/>
</dbReference>
<evidence type="ECO:0000259" key="3">
    <source>
        <dbReference type="Pfam" id="PF20148"/>
    </source>
</evidence>
<feature type="transmembrane region" description="Helical" evidence="2">
    <location>
        <begin position="932"/>
        <end position="953"/>
    </location>
</feature>
<dbReference type="Proteomes" id="UP000198362">
    <property type="component" value="Unassembled WGS sequence"/>
</dbReference>
<feature type="transmembrane region" description="Helical" evidence="2">
    <location>
        <begin position="960"/>
        <end position="983"/>
    </location>
</feature>
<dbReference type="InterPro" id="IPR050708">
    <property type="entry name" value="T6SS_VgrG/RHS"/>
</dbReference>
<evidence type="ECO:0000313" key="5">
    <source>
        <dbReference type="EMBL" id="SNT49359.1"/>
    </source>
</evidence>
<reference evidence="5 6" key="1">
    <citation type="submission" date="2017-06" db="EMBL/GenBank/DDBJ databases">
        <authorList>
            <person name="Kim H.J."/>
            <person name="Triplett B.A."/>
        </authorList>
    </citation>
    <scope>NUCLEOTIDE SEQUENCE [LARGE SCALE GENOMIC DNA]</scope>
    <source>
        <strain evidence="5 6">CGMCC 4.5593</strain>
    </source>
</reference>
<keyword evidence="2" id="KW-0812">Transmembrane</keyword>
<dbReference type="AlphaFoldDB" id="A0A239N5A2"/>
<dbReference type="InterPro" id="IPR056823">
    <property type="entry name" value="TEN-like_YD-shell"/>
</dbReference>
<dbReference type="InterPro" id="IPR045351">
    <property type="entry name" value="DUF6531"/>
</dbReference>
<dbReference type="EMBL" id="FZPH01000007">
    <property type="protein sequence ID" value="SNT49359.1"/>
    <property type="molecule type" value="Genomic_DNA"/>
</dbReference>
<keyword evidence="2" id="KW-1133">Transmembrane helix</keyword>
<evidence type="ECO:0000259" key="4">
    <source>
        <dbReference type="Pfam" id="PF25023"/>
    </source>
</evidence>
<dbReference type="PANTHER" id="PTHR32305">
    <property type="match status" value="1"/>
</dbReference>
<protein>
    <submittedName>
        <fullName evidence="5">RHS repeat-associated core domain-containing protein</fullName>
    </submittedName>
</protein>
<feature type="domain" description="Teneurin-like YD-shell" evidence="4">
    <location>
        <begin position="654"/>
        <end position="916"/>
    </location>
</feature>
<evidence type="ECO:0000256" key="1">
    <source>
        <dbReference type="ARBA" id="ARBA00022737"/>
    </source>
</evidence>
<keyword evidence="6" id="KW-1185">Reference proteome</keyword>
<dbReference type="Pfam" id="PF25023">
    <property type="entry name" value="TEN_YD-shell"/>
    <property type="match status" value="3"/>
</dbReference>